<comment type="similarity">
    <text evidence="2">Belongs to the glycosyltransferase 2 family.</text>
</comment>
<keyword evidence="3 8" id="KW-0328">Glycosyltransferase</keyword>
<evidence type="ECO:0000313" key="9">
    <source>
        <dbReference type="Proteomes" id="UP000824190"/>
    </source>
</evidence>
<feature type="domain" description="Galactofuranosyltransferase GlfT2 N-terminal" evidence="6">
    <location>
        <begin position="27"/>
        <end position="170"/>
    </location>
</feature>
<keyword evidence="4 8" id="KW-0808">Transferase</keyword>
<dbReference type="EMBL" id="DXGC01000087">
    <property type="protein sequence ID" value="HIW92106.1"/>
    <property type="molecule type" value="Genomic_DNA"/>
</dbReference>
<protein>
    <submittedName>
        <fullName evidence="8">Glycosyltransferase</fullName>
        <ecNumber evidence="8">2.4.-.-</ecNumber>
    </submittedName>
</protein>
<dbReference type="Pfam" id="PF17994">
    <property type="entry name" value="Glft2_N"/>
    <property type="match status" value="1"/>
</dbReference>
<reference evidence="8" key="1">
    <citation type="journal article" date="2021" name="PeerJ">
        <title>Extensive microbial diversity within the chicken gut microbiome revealed by metagenomics and culture.</title>
        <authorList>
            <person name="Gilroy R."/>
            <person name="Ravi A."/>
            <person name="Getino M."/>
            <person name="Pursley I."/>
            <person name="Horton D.L."/>
            <person name="Alikhan N.F."/>
            <person name="Baker D."/>
            <person name="Gharbi K."/>
            <person name="Hall N."/>
            <person name="Watson M."/>
            <person name="Adriaenssens E.M."/>
            <person name="Foster-Nyarko E."/>
            <person name="Jarju S."/>
            <person name="Secka A."/>
            <person name="Antonio M."/>
            <person name="Oren A."/>
            <person name="Chaudhuri R.R."/>
            <person name="La Ragione R."/>
            <person name="Hildebrand F."/>
            <person name="Pallen M.J."/>
        </authorList>
    </citation>
    <scope>NUCLEOTIDE SEQUENCE</scope>
    <source>
        <strain evidence="8">CHK32-1732</strain>
    </source>
</reference>
<evidence type="ECO:0000259" key="7">
    <source>
        <dbReference type="Pfam" id="PF19320"/>
    </source>
</evidence>
<evidence type="ECO:0000313" key="8">
    <source>
        <dbReference type="EMBL" id="HIW92106.1"/>
    </source>
</evidence>
<name>A0A9D1RPF7_9CORY</name>
<dbReference type="PANTHER" id="PTHR43179">
    <property type="entry name" value="RHAMNOSYLTRANSFERASE WBBL"/>
    <property type="match status" value="1"/>
</dbReference>
<dbReference type="PANTHER" id="PTHR43179:SF12">
    <property type="entry name" value="GALACTOFURANOSYLTRANSFERASE GLFT2"/>
    <property type="match status" value="1"/>
</dbReference>
<dbReference type="EC" id="2.4.-.-" evidence="8"/>
<dbReference type="Pfam" id="PF19320">
    <property type="entry name" value="GlfT2_domain3"/>
    <property type="match status" value="1"/>
</dbReference>
<evidence type="ECO:0000256" key="4">
    <source>
        <dbReference type="ARBA" id="ARBA00022679"/>
    </source>
</evidence>
<reference evidence="8" key="2">
    <citation type="submission" date="2021-04" db="EMBL/GenBank/DDBJ databases">
        <authorList>
            <person name="Gilroy R."/>
        </authorList>
    </citation>
    <scope>NUCLEOTIDE SEQUENCE</scope>
    <source>
        <strain evidence="8">CHK32-1732</strain>
    </source>
</reference>
<comment type="pathway">
    <text evidence="1">Cell wall biogenesis; cell wall polysaccharide biosynthesis.</text>
</comment>
<evidence type="ECO:0000256" key="3">
    <source>
        <dbReference type="ARBA" id="ARBA00022676"/>
    </source>
</evidence>
<dbReference type="Pfam" id="PF13641">
    <property type="entry name" value="Glyco_tranf_2_3"/>
    <property type="match status" value="1"/>
</dbReference>
<dbReference type="InterPro" id="IPR040492">
    <property type="entry name" value="GlfT2_N"/>
</dbReference>
<dbReference type="SUPFAM" id="SSF53448">
    <property type="entry name" value="Nucleotide-diphospho-sugar transferases"/>
    <property type="match status" value="1"/>
</dbReference>
<dbReference type="AlphaFoldDB" id="A0A9D1RPF7"/>
<gene>
    <name evidence="8" type="ORF">H9870_10650</name>
</gene>
<dbReference type="Proteomes" id="UP000824190">
    <property type="component" value="Unassembled WGS sequence"/>
</dbReference>
<sequence>MSATTEMSDTSDEQANPAENGFDPRRLARVILPKRGEPRDVRSLYIVENESTPGRVTALDRTSASIPAGTEVSFETYFNGFPASYWRRWSQLDEVQLRVEITGDARIDIYRSKIDGSRIAVTGGIVEVDENGHGVAEFTVSLAPFEDGGWIWFDITCESDTTIHQAGWYATKDAEGQKIVSDTVVVDQATGERTTLKAGDVLPAREPRVTIGIPTFNRPNDAVNALFALSSDPVVDSVIDTLIMPDQGTKHPKDEPGFDEVAAHFGDRLRMPEQGNLGGSGGYSRIMYEARHAERGTDSPFILYMDDDIDIEPDSVLRSLAAARYAASPMLVGGQMLNLQERSHLHTMGEIIDRGSFMWTAAPHTHYDHDFYNHPLRDRGEYGTNASGEEVDSKDLHRRIDADYNGWWMCMIPRVVADTVGQPLPLFIKWDDGEFGLRARDHGFPTASWPGIAIWHMAWSDKDDAIDWQAYFHLRNRLIVAALQHEGSPNGIITSMTKATAKHLMCMEYSTVAIQNEAMKDFLAGPEQLFEILETALPRINALRKTYPDAVVVPSAAELPAPAGGPAKLTDIPLKPWTKVSRLAKVVANNLRPADPHFHEVPQVNLPPIEARWFSLGRLDGVTVTTADGRGVVYRKRDRDKAVELAKESARLQKEVLTRFDEMRQRYRVAHPELTSVDAWATIFEPETVDTVDTVGTVDAVDTAAPAGDSDE</sequence>
<organism evidence="8 9">
    <name type="scientific">Candidatus Corynebacterium avicola</name>
    <dbReference type="NCBI Taxonomy" id="2838527"/>
    <lineage>
        <taxon>Bacteria</taxon>
        <taxon>Bacillati</taxon>
        <taxon>Actinomycetota</taxon>
        <taxon>Actinomycetes</taxon>
        <taxon>Mycobacteriales</taxon>
        <taxon>Corynebacteriaceae</taxon>
        <taxon>Corynebacterium</taxon>
    </lineage>
</organism>
<feature type="region of interest" description="Disordered" evidence="5">
    <location>
        <begin position="1"/>
        <end position="23"/>
    </location>
</feature>
<dbReference type="Gene3D" id="3.90.550.60">
    <property type="match status" value="1"/>
</dbReference>
<dbReference type="GO" id="GO:0016757">
    <property type="term" value="F:glycosyltransferase activity"/>
    <property type="evidence" value="ECO:0007669"/>
    <property type="project" value="UniProtKB-KW"/>
</dbReference>
<dbReference type="InterPro" id="IPR029044">
    <property type="entry name" value="Nucleotide-diphossugar_trans"/>
</dbReference>
<evidence type="ECO:0000256" key="5">
    <source>
        <dbReference type="SAM" id="MobiDB-lite"/>
    </source>
</evidence>
<proteinExistence type="inferred from homology"/>
<comment type="caution">
    <text evidence="8">The sequence shown here is derived from an EMBL/GenBank/DDBJ whole genome shotgun (WGS) entry which is preliminary data.</text>
</comment>
<evidence type="ECO:0000256" key="1">
    <source>
        <dbReference type="ARBA" id="ARBA00004776"/>
    </source>
</evidence>
<evidence type="ECO:0000259" key="6">
    <source>
        <dbReference type="Pfam" id="PF17994"/>
    </source>
</evidence>
<feature type="domain" description="Galactofuranosyltransferase-2 C-terminal" evidence="7">
    <location>
        <begin position="492"/>
        <end position="685"/>
    </location>
</feature>
<accession>A0A9D1RPF7</accession>
<evidence type="ECO:0000256" key="2">
    <source>
        <dbReference type="ARBA" id="ARBA00006739"/>
    </source>
</evidence>
<dbReference type="InterPro" id="IPR045699">
    <property type="entry name" value="GlfT2_C"/>
</dbReference>